<gene>
    <name evidence="1" type="ORF">E1750_12660</name>
</gene>
<reference evidence="2" key="1">
    <citation type="submission" date="2019-03" db="EMBL/GenBank/DDBJ databases">
        <title>Flavobacterium sp.</title>
        <authorList>
            <person name="Kim H."/>
        </authorList>
    </citation>
    <scope>NUCLEOTIDE SEQUENCE [LARGE SCALE GENOMIC DNA]</scope>
    <source>
        <strain evidence="2">GS13</strain>
    </source>
</reference>
<dbReference type="OrthoDB" id="1286432at2"/>
<accession>A0A4P6YFD9</accession>
<dbReference type="KEGG" id="fnk:E1750_12660"/>
<name>A0A4P6YFD9_9FLAO</name>
<evidence type="ECO:0000313" key="2">
    <source>
        <dbReference type="Proteomes" id="UP000291124"/>
    </source>
</evidence>
<sequence>MKHLIYLLFFFAAGVHSQNYNYAVKKNQKSTVAVSLVSNNLPEEIEYFNAYLLPYSQRANLQAALNTYGAVRLEAGNYRLGGLARVTLNSNMKLFGHQSYNEMPEINIAAGAKNVLVTSVKVWYGLNFMSGAAITNCTVSHVSGGYITATNAQIENCKFIDIIGSKLNINNVVSGYFRNNKIIKHWITSDYPQLSLKGNNTTPSSGNTWAWLNLLTSHGDATDIDNFGDLNLIGLDAEAWNFKSLGTGKALLHMRNMNDVKLASMAGLGYAVTSTPVFDIQANNLLLLNKEISTNGGASTTTAKTLTIDSNASPYAVSGGNYDIRSFFDGSNVSYNGTNQTSPIVGTNATNITSSILGPQKQKWDRPIFSELADPTGSNWSANRTGQASSRAYIQGLIDANGIANLPEGIFYIDGPLLINKDEGIVGAGTGKTVIVGLKDDFNLINVRGAGVGAFTLNYITLQGGSKGLHITSDGLDTWFQPNGINMKYVVFRDQSLYGIEVAQMYGMDNNMFEQVHFFNIPTAFKQTPDPAFSGNETNHMTYIDKTVFYNCQVINCGTGFSLRTTRVDNLNAWINCNFERNGVAINLSAHNAPVLINCDFKNNAGKHIIEATPSLGLYSCNFSNNTASTIIKGETVIVEGCNFLDNIPLFETSISGYLLNSTVTGGLGNMPSGMIVNSKMISEVGLDHLLVKRVNNISSVLLNAIPTPYPQLLVGQ</sequence>
<dbReference type="InterPro" id="IPR012334">
    <property type="entry name" value="Pectin_lyas_fold"/>
</dbReference>
<dbReference type="RefSeq" id="WP_133277130.1">
    <property type="nucleotide sequence ID" value="NZ_CP037933.1"/>
</dbReference>
<organism evidence="1 2">
    <name type="scientific">Flavobacterium nackdongense</name>
    <dbReference type="NCBI Taxonomy" id="2547394"/>
    <lineage>
        <taxon>Bacteria</taxon>
        <taxon>Pseudomonadati</taxon>
        <taxon>Bacteroidota</taxon>
        <taxon>Flavobacteriia</taxon>
        <taxon>Flavobacteriales</taxon>
        <taxon>Flavobacteriaceae</taxon>
        <taxon>Flavobacterium</taxon>
    </lineage>
</organism>
<evidence type="ECO:0000313" key="1">
    <source>
        <dbReference type="EMBL" id="QBN19614.1"/>
    </source>
</evidence>
<dbReference type="EMBL" id="CP037933">
    <property type="protein sequence ID" value="QBN19614.1"/>
    <property type="molecule type" value="Genomic_DNA"/>
</dbReference>
<dbReference type="SUPFAM" id="SSF51126">
    <property type="entry name" value="Pectin lyase-like"/>
    <property type="match status" value="1"/>
</dbReference>
<dbReference type="AlphaFoldDB" id="A0A4P6YFD9"/>
<proteinExistence type="predicted"/>
<dbReference type="InterPro" id="IPR011050">
    <property type="entry name" value="Pectin_lyase_fold/virulence"/>
</dbReference>
<dbReference type="Proteomes" id="UP000291124">
    <property type="component" value="Chromosome"/>
</dbReference>
<protein>
    <submittedName>
        <fullName evidence="1">Uncharacterized protein</fullName>
    </submittedName>
</protein>
<keyword evidence="2" id="KW-1185">Reference proteome</keyword>
<dbReference type="Gene3D" id="2.160.20.10">
    <property type="entry name" value="Single-stranded right-handed beta-helix, Pectin lyase-like"/>
    <property type="match status" value="1"/>
</dbReference>